<sequence>MFDAAEKLKSVSFAFNADNNFTDRKKHYVWAFNFTGKVKAGKSKGFNVKIFISNIKLHGKW</sequence>
<dbReference type="GeneID" id="20348700"/>
<reference evidence="2" key="4">
    <citation type="journal article" date="2015" name="G3 (Bethesda)">
        <title>Genome sequences of three phytopathogenic species of the Magnaporthaceae family of fungi.</title>
        <authorList>
            <person name="Okagaki L.H."/>
            <person name="Nunes C.C."/>
            <person name="Sailsbery J."/>
            <person name="Clay B."/>
            <person name="Brown D."/>
            <person name="John T."/>
            <person name="Oh Y."/>
            <person name="Young N."/>
            <person name="Fitzgerald M."/>
            <person name="Haas B.J."/>
            <person name="Zeng Q."/>
            <person name="Young S."/>
            <person name="Adiconis X."/>
            <person name="Fan L."/>
            <person name="Levin J.Z."/>
            <person name="Mitchell T.K."/>
            <person name="Okubara P.A."/>
            <person name="Farman M.L."/>
            <person name="Kohn L.M."/>
            <person name="Birren B."/>
            <person name="Ma L.-J."/>
            <person name="Dean R.A."/>
        </authorList>
    </citation>
    <scope>NUCLEOTIDE SEQUENCE</scope>
    <source>
        <strain evidence="2">R3-111a-1</strain>
    </source>
</reference>
<protein>
    <submittedName>
        <fullName evidence="1 2">Uncharacterized protein</fullName>
    </submittedName>
</protein>
<dbReference type="EMBL" id="GL385398">
    <property type="protein sequence ID" value="EJT74401.1"/>
    <property type="molecule type" value="Genomic_DNA"/>
</dbReference>
<evidence type="ECO:0000313" key="3">
    <source>
        <dbReference type="Proteomes" id="UP000006039"/>
    </source>
</evidence>
<dbReference type="RefSeq" id="XP_009224345.1">
    <property type="nucleotide sequence ID" value="XM_009226081.1"/>
</dbReference>
<dbReference type="EnsemblFungi" id="EJT74401">
    <property type="protein sequence ID" value="EJT74401"/>
    <property type="gene ID" value="GGTG_08242"/>
</dbReference>
<organism evidence="1">
    <name type="scientific">Gaeumannomyces tritici (strain R3-111a-1)</name>
    <name type="common">Wheat and barley take-all root rot fungus</name>
    <name type="synonym">Gaeumannomyces graminis var. tritici</name>
    <dbReference type="NCBI Taxonomy" id="644352"/>
    <lineage>
        <taxon>Eukaryota</taxon>
        <taxon>Fungi</taxon>
        <taxon>Dikarya</taxon>
        <taxon>Ascomycota</taxon>
        <taxon>Pezizomycotina</taxon>
        <taxon>Sordariomycetes</taxon>
        <taxon>Sordariomycetidae</taxon>
        <taxon>Magnaporthales</taxon>
        <taxon>Magnaporthaceae</taxon>
        <taxon>Gaeumannomyces</taxon>
    </lineage>
</organism>
<reference evidence="1" key="3">
    <citation type="submission" date="2010-09" db="EMBL/GenBank/DDBJ databases">
        <title>Annotation of Gaeumannomyces graminis var. tritici R3-111a-1.</title>
        <authorList>
            <consortium name="The Broad Institute Genome Sequencing Platform"/>
            <person name="Ma L.-J."/>
            <person name="Dead R."/>
            <person name="Young S.K."/>
            <person name="Zeng Q."/>
            <person name="Gargeya S."/>
            <person name="Fitzgerald M."/>
            <person name="Haas B."/>
            <person name="Abouelleil A."/>
            <person name="Alvarado L."/>
            <person name="Arachchi H.M."/>
            <person name="Berlin A."/>
            <person name="Brown A."/>
            <person name="Chapman S.B."/>
            <person name="Chen Z."/>
            <person name="Dunbar C."/>
            <person name="Freedman E."/>
            <person name="Gearin G."/>
            <person name="Gellesch M."/>
            <person name="Goldberg J."/>
            <person name="Griggs A."/>
            <person name="Gujja S."/>
            <person name="Heiman D."/>
            <person name="Howarth C."/>
            <person name="Larson L."/>
            <person name="Lui A."/>
            <person name="MacDonald P.J.P."/>
            <person name="Mehta T."/>
            <person name="Montmayeur A."/>
            <person name="Murphy C."/>
            <person name="Neiman D."/>
            <person name="Pearson M."/>
            <person name="Priest M."/>
            <person name="Roberts A."/>
            <person name="Saif S."/>
            <person name="Shea T."/>
            <person name="Shenoy N."/>
            <person name="Sisk P."/>
            <person name="Stolte C."/>
            <person name="Sykes S."/>
            <person name="Yandava C."/>
            <person name="Wortman J."/>
            <person name="Nusbaum C."/>
            <person name="Birren B."/>
        </authorList>
    </citation>
    <scope>NUCLEOTIDE SEQUENCE</scope>
    <source>
        <strain evidence="1">R3-111a-1</strain>
    </source>
</reference>
<gene>
    <name evidence="2" type="primary">20348700</name>
    <name evidence="1" type="ORF">GGTG_08242</name>
</gene>
<dbReference type="HOGENOM" id="CLU_2922764_0_0_1"/>
<reference evidence="3" key="1">
    <citation type="submission" date="2010-07" db="EMBL/GenBank/DDBJ databases">
        <title>The genome sequence of Gaeumannomyces graminis var. tritici strain R3-111a-1.</title>
        <authorList>
            <consortium name="The Broad Institute Genome Sequencing Platform"/>
            <person name="Ma L.-J."/>
            <person name="Dead R."/>
            <person name="Young S."/>
            <person name="Zeng Q."/>
            <person name="Koehrsen M."/>
            <person name="Alvarado L."/>
            <person name="Berlin A."/>
            <person name="Chapman S.B."/>
            <person name="Chen Z."/>
            <person name="Freedman E."/>
            <person name="Gellesch M."/>
            <person name="Goldberg J."/>
            <person name="Griggs A."/>
            <person name="Gujja S."/>
            <person name="Heilman E.R."/>
            <person name="Heiman D."/>
            <person name="Hepburn T."/>
            <person name="Howarth C."/>
            <person name="Jen D."/>
            <person name="Larson L."/>
            <person name="Mehta T."/>
            <person name="Neiman D."/>
            <person name="Pearson M."/>
            <person name="Roberts A."/>
            <person name="Saif S."/>
            <person name="Shea T."/>
            <person name="Shenoy N."/>
            <person name="Sisk P."/>
            <person name="Stolte C."/>
            <person name="Sykes S."/>
            <person name="Walk T."/>
            <person name="White J."/>
            <person name="Yandava C."/>
            <person name="Haas B."/>
            <person name="Nusbaum C."/>
            <person name="Birren B."/>
        </authorList>
    </citation>
    <scope>NUCLEOTIDE SEQUENCE [LARGE SCALE GENOMIC DNA]</scope>
    <source>
        <strain evidence="3">R3-111a-1</strain>
    </source>
</reference>
<proteinExistence type="predicted"/>
<evidence type="ECO:0000313" key="1">
    <source>
        <dbReference type="EMBL" id="EJT74401.1"/>
    </source>
</evidence>
<dbReference type="AlphaFoldDB" id="J3P406"/>
<dbReference type="Proteomes" id="UP000006039">
    <property type="component" value="Unassembled WGS sequence"/>
</dbReference>
<reference evidence="1" key="2">
    <citation type="submission" date="2010-07" db="EMBL/GenBank/DDBJ databases">
        <authorList>
            <consortium name="The Broad Institute Genome Sequencing Platform"/>
            <consortium name="Broad Institute Genome Sequencing Center for Infectious Disease"/>
            <person name="Ma L.-J."/>
            <person name="Dead R."/>
            <person name="Young S."/>
            <person name="Zeng Q."/>
            <person name="Koehrsen M."/>
            <person name="Alvarado L."/>
            <person name="Berlin A."/>
            <person name="Chapman S.B."/>
            <person name="Chen Z."/>
            <person name="Freedman E."/>
            <person name="Gellesch M."/>
            <person name="Goldberg J."/>
            <person name="Griggs A."/>
            <person name="Gujja S."/>
            <person name="Heilman E.R."/>
            <person name="Heiman D."/>
            <person name="Hepburn T."/>
            <person name="Howarth C."/>
            <person name="Jen D."/>
            <person name="Larson L."/>
            <person name="Mehta T."/>
            <person name="Neiman D."/>
            <person name="Pearson M."/>
            <person name="Roberts A."/>
            <person name="Saif S."/>
            <person name="Shea T."/>
            <person name="Shenoy N."/>
            <person name="Sisk P."/>
            <person name="Stolte C."/>
            <person name="Sykes S."/>
            <person name="Walk T."/>
            <person name="White J."/>
            <person name="Yandava C."/>
            <person name="Haas B."/>
            <person name="Nusbaum C."/>
            <person name="Birren B."/>
        </authorList>
    </citation>
    <scope>NUCLEOTIDE SEQUENCE</scope>
    <source>
        <strain evidence="1">R3-111a-1</strain>
    </source>
</reference>
<evidence type="ECO:0000313" key="2">
    <source>
        <dbReference type="EnsemblFungi" id="EJT74401"/>
    </source>
</evidence>
<reference evidence="2" key="5">
    <citation type="submission" date="2018-04" db="UniProtKB">
        <authorList>
            <consortium name="EnsemblFungi"/>
        </authorList>
    </citation>
    <scope>IDENTIFICATION</scope>
    <source>
        <strain evidence="2">R3-111a-1</strain>
    </source>
</reference>
<accession>J3P406</accession>
<name>J3P406_GAET3</name>
<dbReference type="VEuPathDB" id="FungiDB:GGTG_08242"/>
<keyword evidence="3" id="KW-1185">Reference proteome</keyword>